<evidence type="ECO:0000313" key="17">
    <source>
        <dbReference type="Proteomes" id="UP001232973"/>
    </source>
</evidence>
<dbReference type="InterPro" id="IPR019811">
    <property type="entry name" value="HDH_CS"/>
</dbReference>
<comment type="pathway">
    <text evidence="1 11">Amino-acid biosynthesis; L-threonine biosynthesis; L-threonine from L-aspartate: step 3/5.</text>
</comment>
<comment type="caution">
    <text evidence="16">The sequence shown here is derived from an EMBL/GenBank/DDBJ whole genome shotgun (WGS) entry which is preliminary data.</text>
</comment>
<sequence length="368" mass="38497">MSRTDSLALRTDTPSTPAASAPLSPRGDCALPSLGRTVTTAVPDTLRIGLLGCGVVGGGVVETLHQNARHIEAEHGVRLDIVRAAVRDVQRERSVHVRRSWLCSDWREVCEADDVDLVIEVMGGTSPAREAIATALTHGKHVVTANKQLLAACGVELQALAATVDRRLLFEASVLGGIPAIHILHTYFGANRIRALRGIVNGTSNYILTQMADTGLSFADALAEAQRLGYAEADPSADVEGYDALYKLQILARCGLRIDLPEAAVTRVGIMGVTSADLAAAKRLGCKVKHVAEVRLAADGRVSAQVAPVVVAPSDPLYAIDGVQNALVVTGDLVGDLTFAGPGAGAWPTASAIVEDVLKVIKAVPGHS</sequence>
<reference evidence="16 17" key="1">
    <citation type="submission" date="2023-07" db="EMBL/GenBank/DDBJ databases">
        <title>Genomic Encyclopedia of Type Strains, Phase IV (KMG-IV): sequencing the most valuable type-strain genomes for metagenomic binning, comparative biology and taxonomic classification.</title>
        <authorList>
            <person name="Goeker M."/>
        </authorList>
    </citation>
    <scope>NUCLEOTIDE SEQUENCE [LARGE SCALE GENOMIC DNA]</scope>
    <source>
        <strain evidence="16 17">DSM 4006</strain>
    </source>
</reference>
<evidence type="ECO:0000259" key="15">
    <source>
        <dbReference type="Pfam" id="PF03447"/>
    </source>
</evidence>
<accession>A0ABT9XI51</accession>
<dbReference type="Proteomes" id="UP001232973">
    <property type="component" value="Unassembled WGS sequence"/>
</dbReference>
<comment type="catalytic activity">
    <reaction evidence="10 11">
        <text>L-homoserine + NADP(+) = L-aspartate 4-semialdehyde + NADPH + H(+)</text>
        <dbReference type="Rhea" id="RHEA:15761"/>
        <dbReference type="ChEBI" id="CHEBI:15378"/>
        <dbReference type="ChEBI" id="CHEBI:57476"/>
        <dbReference type="ChEBI" id="CHEBI:57783"/>
        <dbReference type="ChEBI" id="CHEBI:58349"/>
        <dbReference type="ChEBI" id="CHEBI:537519"/>
        <dbReference type="EC" id="1.1.1.3"/>
    </reaction>
</comment>
<dbReference type="EMBL" id="JAUSTP010000013">
    <property type="protein sequence ID" value="MDQ0189987.1"/>
    <property type="molecule type" value="Genomic_DNA"/>
</dbReference>
<feature type="compositionally biased region" description="Low complexity" evidence="13">
    <location>
        <begin position="11"/>
        <end position="25"/>
    </location>
</feature>
<organism evidence="16 17">
    <name type="scientific">Alicyclobacillus cycloheptanicus</name>
    <dbReference type="NCBI Taxonomy" id="1457"/>
    <lineage>
        <taxon>Bacteria</taxon>
        <taxon>Bacillati</taxon>
        <taxon>Bacillota</taxon>
        <taxon>Bacilli</taxon>
        <taxon>Bacillales</taxon>
        <taxon>Alicyclobacillaceae</taxon>
        <taxon>Alicyclobacillus</taxon>
    </lineage>
</organism>
<dbReference type="PANTHER" id="PTHR43331">
    <property type="entry name" value="HOMOSERINE DEHYDROGENASE"/>
    <property type="match status" value="1"/>
</dbReference>
<evidence type="ECO:0000256" key="11">
    <source>
        <dbReference type="RuleBase" id="RU000579"/>
    </source>
</evidence>
<evidence type="ECO:0000256" key="10">
    <source>
        <dbReference type="PIRNR" id="PIRNR036497"/>
    </source>
</evidence>
<feature type="region of interest" description="Disordered" evidence="13">
    <location>
        <begin position="1"/>
        <end position="26"/>
    </location>
</feature>
<proteinExistence type="inferred from homology"/>
<dbReference type="Pfam" id="PF03447">
    <property type="entry name" value="NAD_binding_3"/>
    <property type="match status" value="1"/>
</dbReference>
<dbReference type="PROSITE" id="PS01042">
    <property type="entry name" value="HOMOSER_DHGENASE"/>
    <property type="match status" value="1"/>
</dbReference>
<dbReference type="Gene3D" id="3.40.50.720">
    <property type="entry name" value="NAD(P)-binding Rossmann-like Domain"/>
    <property type="match status" value="1"/>
</dbReference>
<evidence type="ECO:0000256" key="9">
    <source>
        <dbReference type="ARBA" id="ARBA00023167"/>
    </source>
</evidence>
<evidence type="ECO:0000256" key="4">
    <source>
        <dbReference type="ARBA" id="ARBA00013213"/>
    </source>
</evidence>
<keyword evidence="8 10" id="KW-0560">Oxidoreductase</keyword>
<keyword evidence="6 10" id="KW-0028">Amino-acid biosynthesis</keyword>
<feature type="domain" description="Homoserine dehydrogenase catalytic" evidence="14">
    <location>
        <begin position="179"/>
        <end position="358"/>
    </location>
</feature>
<dbReference type="InterPro" id="IPR005106">
    <property type="entry name" value="Asp/hSer_DH_NAD-bd"/>
</dbReference>
<dbReference type="EC" id="1.1.1.3" evidence="4 10"/>
<comment type="similarity">
    <text evidence="3 10 12">Belongs to the homoserine dehydrogenase family.</text>
</comment>
<protein>
    <recommendedName>
        <fullName evidence="5 10">Homoserine dehydrogenase</fullName>
        <shortName evidence="10">HDH</shortName>
        <ecNumber evidence="4 10">1.1.1.3</ecNumber>
    </recommendedName>
</protein>
<dbReference type="PANTHER" id="PTHR43331:SF1">
    <property type="entry name" value="HOMOSERINE DEHYDROGENASE"/>
    <property type="match status" value="1"/>
</dbReference>
<dbReference type="Gene3D" id="3.30.360.10">
    <property type="entry name" value="Dihydrodipicolinate Reductase, domain 2"/>
    <property type="match status" value="1"/>
</dbReference>
<evidence type="ECO:0000256" key="13">
    <source>
        <dbReference type="SAM" id="MobiDB-lite"/>
    </source>
</evidence>
<dbReference type="InterPro" id="IPR036291">
    <property type="entry name" value="NAD(P)-bd_dom_sf"/>
</dbReference>
<evidence type="ECO:0000256" key="6">
    <source>
        <dbReference type="ARBA" id="ARBA00022605"/>
    </source>
</evidence>
<keyword evidence="10 11" id="KW-0521">NADP</keyword>
<keyword evidence="9 10" id="KW-0486">Methionine biosynthesis</keyword>
<gene>
    <name evidence="16" type="ORF">J2S03_001850</name>
</gene>
<evidence type="ECO:0000256" key="8">
    <source>
        <dbReference type="ARBA" id="ARBA00023002"/>
    </source>
</evidence>
<dbReference type="SUPFAM" id="SSF55347">
    <property type="entry name" value="Glyceraldehyde-3-phosphate dehydrogenase-like, C-terminal domain"/>
    <property type="match status" value="1"/>
</dbReference>
<keyword evidence="17" id="KW-1185">Reference proteome</keyword>
<evidence type="ECO:0000256" key="3">
    <source>
        <dbReference type="ARBA" id="ARBA00006753"/>
    </source>
</evidence>
<dbReference type="GO" id="GO:0004412">
    <property type="term" value="F:homoserine dehydrogenase activity"/>
    <property type="evidence" value="ECO:0007669"/>
    <property type="project" value="UniProtKB-EC"/>
</dbReference>
<evidence type="ECO:0000256" key="5">
    <source>
        <dbReference type="ARBA" id="ARBA00013376"/>
    </source>
</evidence>
<evidence type="ECO:0000256" key="2">
    <source>
        <dbReference type="ARBA" id="ARBA00005062"/>
    </source>
</evidence>
<evidence type="ECO:0000256" key="12">
    <source>
        <dbReference type="RuleBase" id="RU004171"/>
    </source>
</evidence>
<dbReference type="InterPro" id="IPR001342">
    <property type="entry name" value="HDH_cat"/>
</dbReference>
<evidence type="ECO:0000259" key="14">
    <source>
        <dbReference type="Pfam" id="PF00742"/>
    </source>
</evidence>
<keyword evidence="7 10" id="KW-0791">Threonine biosynthesis</keyword>
<dbReference type="PIRSF" id="PIRSF036497">
    <property type="entry name" value="HDH_short"/>
    <property type="match status" value="1"/>
</dbReference>
<evidence type="ECO:0000256" key="7">
    <source>
        <dbReference type="ARBA" id="ARBA00022697"/>
    </source>
</evidence>
<dbReference type="Pfam" id="PF00742">
    <property type="entry name" value="Homoserine_dh"/>
    <property type="match status" value="1"/>
</dbReference>
<comment type="pathway">
    <text evidence="2 11">Amino-acid biosynthesis; L-methionine biosynthesis via de novo pathway; L-homoserine from L-aspartate: step 3/3.</text>
</comment>
<dbReference type="InterPro" id="IPR022697">
    <property type="entry name" value="HDH_short"/>
</dbReference>
<feature type="domain" description="Aspartate/homoserine dehydrogenase NAD-binding" evidence="15">
    <location>
        <begin position="52"/>
        <end position="171"/>
    </location>
</feature>
<dbReference type="NCBIfam" id="NF004976">
    <property type="entry name" value="PRK06349.1"/>
    <property type="match status" value="1"/>
</dbReference>
<dbReference type="RefSeq" id="WP_274454754.1">
    <property type="nucleotide sequence ID" value="NZ_CP067097.1"/>
</dbReference>
<evidence type="ECO:0000256" key="1">
    <source>
        <dbReference type="ARBA" id="ARBA00005056"/>
    </source>
</evidence>
<evidence type="ECO:0000313" key="16">
    <source>
        <dbReference type="EMBL" id="MDQ0189987.1"/>
    </source>
</evidence>
<name>A0ABT9XI51_9BACL</name>
<dbReference type="SUPFAM" id="SSF51735">
    <property type="entry name" value="NAD(P)-binding Rossmann-fold domains"/>
    <property type="match status" value="1"/>
</dbReference>